<evidence type="ECO:0000256" key="3">
    <source>
        <dbReference type="ARBA" id="ARBA00022692"/>
    </source>
</evidence>
<dbReference type="Gene3D" id="1.20.1540.10">
    <property type="entry name" value="Rhomboid-like"/>
    <property type="match status" value="1"/>
</dbReference>
<evidence type="ECO:0000256" key="4">
    <source>
        <dbReference type="ARBA" id="ARBA00022801"/>
    </source>
</evidence>
<proteinExistence type="inferred from homology"/>
<feature type="non-terminal residue" evidence="9">
    <location>
        <position position="1"/>
    </location>
</feature>
<evidence type="ECO:0000256" key="1">
    <source>
        <dbReference type="ARBA" id="ARBA00004141"/>
    </source>
</evidence>
<organism evidence="9">
    <name type="scientific">marine metagenome</name>
    <dbReference type="NCBI Taxonomy" id="408172"/>
    <lineage>
        <taxon>unclassified sequences</taxon>
        <taxon>metagenomes</taxon>
        <taxon>ecological metagenomes</taxon>
    </lineage>
</organism>
<evidence type="ECO:0000256" key="7">
    <source>
        <dbReference type="SAM" id="Phobius"/>
    </source>
</evidence>
<comment type="similarity">
    <text evidence="2">Belongs to the peptidase S54 family.</text>
</comment>
<gene>
    <name evidence="9" type="ORF">METZ01_LOCUS325439</name>
</gene>
<feature type="domain" description="Peptidase S54 rhomboid" evidence="8">
    <location>
        <begin position="1"/>
        <end position="138"/>
    </location>
</feature>
<feature type="non-terminal residue" evidence="9">
    <location>
        <position position="344"/>
    </location>
</feature>
<keyword evidence="6 7" id="KW-0472">Membrane</keyword>
<feature type="transmembrane region" description="Helical" evidence="7">
    <location>
        <begin position="122"/>
        <end position="143"/>
    </location>
</feature>
<comment type="subcellular location">
    <subcellularLocation>
        <location evidence="1">Membrane</location>
        <topology evidence="1">Multi-pass membrane protein</topology>
    </subcellularLocation>
</comment>
<feature type="transmembrane region" description="Helical" evidence="7">
    <location>
        <begin position="66"/>
        <end position="86"/>
    </location>
</feature>
<sequence length="344" mass="39355">EYWRLVTSAFLHIGFGHFAFNIGLILILGLLIERIYGSWQYLIIYLTSAVTGNLLSLFWIRDSVGAGASGAVFGVMGVMVAYGIWYKNKIPNYQKRIFGYRILPFIILDLIIGIWIPQINVAAHVGGFISGLIAAVFITPQIYRSKDSHRSFQTKAIGILVGSATTCCFVIAILHSFTDTPDMVDARVEIVMDTIKSPDSVIRQYEIRTKRRYNRRDFETLELLYLEQLQNDPESTTWINKLKSFYSRALESDPSNKNWNENMLALYFRNVQGTTDEATELADYIATCKGIARKHGYHEPLYRNLEIFLQHALTLAPYENQPTKQNELEEFYYSAIEVDKTNPT</sequence>
<feature type="transmembrane region" description="Helical" evidence="7">
    <location>
        <begin position="12"/>
        <end position="32"/>
    </location>
</feature>
<dbReference type="EMBL" id="UINC01107311">
    <property type="protein sequence ID" value="SVC72585.1"/>
    <property type="molecule type" value="Genomic_DNA"/>
</dbReference>
<evidence type="ECO:0000259" key="8">
    <source>
        <dbReference type="Pfam" id="PF01694"/>
    </source>
</evidence>
<dbReference type="PANTHER" id="PTHR43731">
    <property type="entry name" value="RHOMBOID PROTEASE"/>
    <property type="match status" value="1"/>
</dbReference>
<feature type="transmembrane region" description="Helical" evidence="7">
    <location>
        <begin position="98"/>
        <end position="116"/>
    </location>
</feature>
<protein>
    <recommendedName>
        <fullName evidence="8">Peptidase S54 rhomboid domain-containing protein</fullName>
    </recommendedName>
</protein>
<evidence type="ECO:0000256" key="2">
    <source>
        <dbReference type="ARBA" id="ARBA00009045"/>
    </source>
</evidence>
<evidence type="ECO:0000256" key="6">
    <source>
        <dbReference type="ARBA" id="ARBA00023136"/>
    </source>
</evidence>
<dbReference type="GO" id="GO:0016020">
    <property type="term" value="C:membrane"/>
    <property type="evidence" value="ECO:0007669"/>
    <property type="project" value="UniProtKB-SubCell"/>
</dbReference>
<keyword evidence="4" id="KW-0378">Hydrolase</keyword>
<feature type="transmembrane region" description="Helical" evidence="7">
    <location>
        <begin position="39"/>
        <end position="60"/>
    </location>
</feature>
<evidence type="ECO:0000313" key="9">
    <source>
        <dbReference type="EMBL" id="SVC72585.1"/>
    </source>
</evidence>
<dbReference type="InterPro" id="IPR050925">
    <property type="entry name" value="Rhomboid_protease_S54"/>
</dbReference>
<dbReference type="SUPFAM" id="SSF144091">
    <property type="entry name" value="Rhomboid-like"/>
    <property type="match status" value="1"/>
</dbReference>
<accession>A0A382PIV6</accession>
<dbReference type="InterPro" id="IPR022764">
    <property type="entry name" value="Peptidase_S54_rhomboid_dom"/>
</dbReference>
<dbReference type="GO" id="GO:0004252">
    <property type="term" value="F:serine-type endopeptidase activity"/>
    <property type="evidence" value="ECO:0007669"/>
    <property type="project" value="InterPro"/>
</dbReference>
<keyword evidence="5 7" id="KW-1133">Transmembrane helix</keyword>
<keyword evidence="3 7" id="KW-0812">Transmembrane</keyword>
<reference evidence="9" key="1">
    <citation type="submission" date="2018-05" db="EMBL/GenBank/DDBJ databases">
        <authorList>
            <person name="Lanie J.A."/>
            <person name="Ng W.-L."/>
            <person name="Kazmierczak K.M."/>
            <person name="Andrzejewski T.M."/>
            <person name="Davidsen T.M."/>
            <person name="Wayne K.J."/>
            <person name="Tettelin H."/>
            <person name="Glass J.I."/>
            <person name="Rusch D."/>
            <person name="Podicherti R."/>
            <person name="Tsui H.-C.T."/>
            <person name="Winkler M.E."/>
        </authorList>
    </citation>
    <scope>NUCLEOTIDE SEQUENCE</scope>
</reference>
<dbReference type="InterPro" id="IPR035952">
    <property type="entry name" value="Rhomboid-like_sf"/>
</dbReference>
<dbReference type="AlphaFoldDB" id="A0A382PIV6"/>
<dbReference type="Pfam" id="PF01694">
    <property type="entry name" value="Rhomboid"/>
    <property type="match status" value="1"/>
</dbReference>
<dbReference type="PANTHER" id="PTHR43731:SF14">
    <property type="entry name" value="PRESENILIN-ASSOCIATED RHOMBOID-LIKE PROTEIN, MITOCHONDRIAL"/>
    <property type="match status" value="1"/>
</dbReference>
<feature type="transmembrane region" description="Helical" evidence="7">
    <location>
        <begin position="155"/>
        <end position="177"/>
    </location>
</feature>
<evidence type="ECO:0000256" key="5">
    <source>
        <dbReference type="ARBA" id="ARBA00022989"/>
    </source>
</evidence>
<name>A0A382PIV6_9ZZZZ</name>